<evidence type="ECO:0000313" key="1">
    <source>
        <dbReference type="EnsemblMetazoa" id="PPAI004280-PA"/>
    </source>
</evidence>
<organism evidence="1 2">
    <name type="scientific">Phlebotomus papatasi</name>
    <name type="common">Sandfly</name>
    <dbReference type="NCBI Taxonomy" id="29031"/>
    <lineage>
        <taxon>Eukaryota</taxon>
        <taxon>Metazoa</taxon>
        <taxon>Ecdysozoa</taxon>
        <taxon>Arthropoda</taxon>
        <taxon>Hexapoda</taxon>
        <taxon>Insecta</taxon>
        <taxon>Pterygota</taxon>
        <taxon>Neoptera</taxon>
        <taxon>Endopterygota</taxon>
        <taxon>Diptera</taxon>
        <taxon>Nematocera</taxon>
        <taxon>Psychodoidea</taxon>
        <taxon>Psychodidae</taxon>
        <taxon>Phlebotomus</taxon>
        <taxon>Phlebotomus</taxon>
    </lineage>
</organism>
<proteinExistence type="predicted"/>
<dbReference type="Proteomes" id="UP000092462">
    <property type="component" value="Unassembled WGS sequence"/>
</dbReference>
<sequence length="85" mass="9243">MCLRCSICCRYCRLADIVDQLFPPIKDDDFQSDEYSTFRYWREPLPDISFLDISEVAGVPGAAAAATVPAAGIVSAVDNGPIVSE</sequence>
<protein>
    <submittedName>
        <fullName evidence="1">Uncharacterized protein</fullName>
    </submittedName>
</protein>
<evidence type="ECO:0000313" key="2">
    <source>
        <dbReference type="Proteomes" id="UP000092462"/>
    </source>
</evidence>
<dbReference type="AlphaFoldDB" id="A0A1B0D9G8"/>
<name>A0A1B0D9G8_PHLPP</name>
<dbReference type="EMBL" id="AJVK01028240">
    <property type="status" value="NOT_ANNOTATED_CDS"/>
    <property type="molecule type" value="Genomic_DNA"/>
</dbReference>
<reference evidence="1" key="1">
    <citation type="submission" date="2022-08" db="UniProtKB">
        <authorList>
            <consortium name="EnsemblMetazoa"/>
        </authorList>
    </citation>
    <scope>IDENTIFICATION</scope>
    <source>
        <strain evidence="1">Israel</strain>
    </source>
</reference>
<accession>A0A1B0D9G8</accession>
<dbReference type="EnsemblMetazoa" id="PPAI004280-RA">
    <property type="protein sequence ID" value="PPAI004280-PA"/>
    <property type="gene ID" value="PPAI004280"/>
</dbReference>
<dbReference type="VEuPathDB" id="VectorBase:PPAI004280"/>
<keyword evidence="2" id="KW-1185">Reference proteome</keyword>